<sequence length="67" mass="7922">MHKSFNEDMCFMVRWRRGEWHRVPEVSVDAVEPFDAGNADEYVPHGWEKGQCVAELLEHFNMITENL</sequence>
<protein>
    <submittedName>
        <fullName evidence="1">Uncharacterized protein</fullName>
    </submittedName>
</protein>
<dbReference type="AlphaFoldDB" id="A0A8X8Z4Y7"/>
<keyword evidence="2" id="KW-1185">Reference proteome</keyword>
<gene>
    <name evidence="1" type="ORF">SASPL_146193</name>
</gene>
<organism evidence="1">
    <name type="scientific">Salvia splendens</name>
    <name type="common">Scarlet sage</name>
    <dbReference type="NCBI Taxonomy" id="180675"/>
    <lineage>
        <taxon>Eukaryota</taxon>
        <taxon>Viridiplantae</taxon>
        <taxon>Streptophyta</taxon>
        <taxon>Embryophyta</taxon>
        <taxon>Tracheophyta</taxon>
        <taxon>Spermatophyta</taxon>
        <taxon>Magnoliopsida</taxon>
        <taxon>eudicotyledons</taxon>
        <taxon>Gunneridae</taxon>
        <taxon>Pentapetalae</taxon>
        <taxon>asterids</taxon>
        <taxon>lamiids</taxon>
        <taxon>Lamiales</taxon>
        <taxon>Lamiaceae</taxon>
        <taxon>Nepetoideae</taxon>
        <taxon>Mentheae</taxon>
        <taxon>Salviinae</taxon>
        <taxon>Salvia</taxon>
        <taxon>Salvia subgen. Calosphace</taxon>
        <taxon>core Calosphace</taxon>
    </lineage>
</organism>
<evidence type="ECO:0000313" key="2">
    <source>
        <dbReference type="Proteomes" id="UP000298416"/>
    </source>
</evidence>
<reference evidence="1" key="1">
    <citation type="submission" date="2018-01" db="EMBL/GenBank/DDBJ databases">
        <authorList>
            <person name="Mao J.F."/>
        </authorList>
    </citation>
    <scope>NUCLEOTIDE SEQUENCE</scope>
    <source>
        <strain evidence="1">Huo1</strain>
        <tissue evidence="1">Leaf</tissue>
    </source>
</reference>
<dbReference type="Proteomes" id="UP000298416">
    <property type="component" value="Unassembled WGS sequence"/>
</dbReference>
<dbReference type="EMBL" id="PNBA02000018">
    <property type="protein sequence ID" value="KAG6391991.1"/>
    <property type="molecule type" value="Genomic_DNA"/>
</dbReference>
<evidence type="ECO:0000313" key="1">
    <source>
        <dbReference type="EMBL" id="KAG6391991.1"/>
    </source>
</evidence>
<proteinExistence type="predicted"/>
<accession>A0A8X8Z4Y7</accession>
<name>A0A8X8Z4Y7_SALSN</name>
<comment type="caution">
    <text evidence="1">The sequence shown here is derived from an EMBL/GenBank/DDBJ whole genome shotgun (WGS) entry which is preliminary data.</text>
</comment>
<reference evidence="1" key="2">
    <citation type="submission" date="2020-08" db="EMBL/GenBank/DDBJ databases">
        <title>Plant Genome Project.</title>
        <authorList>
            <person name="Zhang R.-G."/>
        </authorList>
    </citation>
    <scope>NUCLEOTIDE SEQUENCE</scope>
    <source>
        <strain evidence="1">Huo1</strain>
        <tissue evidence="1">Leaf</tissue>
    </source>
</reference>